<dbReference type="InterPro" id="IPR006976">
    <property type="entry name" value="VanZ-like"/>
</dbReference>
<protein>
    <submittedName>
        <fullName evidence="3">VanZ family protein</fullName>
    </submittedName>
</protein>
<dbReference type="Proteomes" id="UP000886758">
    <property type="component" value="Unassembled WGS sequence"/>
</dbReference>
<evidence type="ECO:0000313" key="3">
    <source>
        <dbReference type="EMBL" id="HIT50326.1"/>
    </source>
</evidence>
<dbReference type="PIRSF" id="PIRSF019083">
    <property type="entry name" value="UCP019083_VanZ"/>
    <property type="match status" value="1"/>
</dbReference>
<dbReference type="EMBL" id="DVLF01000151">
    <property type="protein sequence ID" value="HIT50326.1"/>
    <property type="molecule type" value="Genomic_DNA"/>
</dbReference>
<dbReference type="Pfam" id="PF04892">
    <property type="entry name" value="VanZ"/>
    <property type="match status" value="1"/>
</dbReference>
<evidence type="ECO:0000259" key="2">
    <source>
        <dbReference type="Pfam" id="PF04892"/>
    </source>
</evidence>
<evidence type="ECO:0000256" key="1">
    <source>
        <dbReference type="SAM" id="Phobius"/>
    </source>
</evidence>
<dbReference type="NCBIfam" id="NF037970">
    <property type="entry name" value="vanZ_1"/>
    <property type="match status" value="1"/>
</dbReference>
<accession>A0A9D1KJ87</accession>
<feature type="non-terminal residue" evidence="3">
    <location>
        <position position="1"/>
    </location>
</feature>
<name>A0A9D1KJ87_9MOLU</name>
<proteinExistence type="predicted"/>
<keyword evidence="1" id="KW-0472">Membrane</keyword>
<reference evidence="3" key="2">
    <citation type="journal article" date="2021" name="PeerJ">
        <title>Extensive microbial diversity within the chicken gut microbiome revealed by metagenomics and culture.</title>
        <authorList>
            <person name="Gilroy R."/>
            <person name="Ravi A."/>
            <person name="Getino M."/>
            <person name="Pursley I."/>
            <person name="Horton D.L."/>
            <person name="Alikhan N.F."/>
            <person name="Baker D."/>
            <person name="Gharbi K."/>
            <person name="Hall N."/>
            <person name="Watson M."/>
            <person name="Adriaenssens E.M."/>
            <person name="Foster-Nyarko E."/>
            <person name="Jarju S."/>
            <person name="Secka A."/>
            <person name="Antonio M."/>
            <person name="Oren A."/>
            <person name="Chaudhuri R.R."/>
            <person name="La Ragione R."/>
            <person name="Hildebrand F."/>
            <person name="Pallen M.J."/>
        </authorList>
    </citation>
    <scope>NUCLEOTIDE SEQUENCE</scope>
    <source>
        <strain evidence="3">ChiW17-6978</strain>
    </source>
</reference>
<feature type="transmembrane region" description="Helical" evidence="1">
    <location>
        <begin position="124"/>
        <end position="145"/>
    </location>
</feature>
<keyword evidence="1" id="KW-1133">Transmembrane helix</keyword>
<comment type="caution">
    <text evidence="3">The sequence shown here is derived from an EMBL/GenBank/DDBJ whole genome shotgun (WGS) entry which is preliminary data.</text>
</comment>
<evidence type="ECO:0000313" key="4">
    <source>
        <dbReference type="Proteomes" id="UP000886758"/>
    </source>
</evidence>
<sequence length="155" mass="17627">LGFAAIWMGIIFLLSHQNGVTSGGLSDQLGLDFIYIFMRRYYENCTPEQQQALLYSVASFFRKAAHFLEYGILAFFLYVGFGGFFKIKYCNALSFAICFLYAVSDEYHQSFVAGRSPQLKDVMIDSLGALSVLLGIAIINQLLYFMRIGRRKYVD</sequence>
<feature type="transmembrane region" description="Helical" evidence="1">
    <location>
        <begin position="64"/>
        <end position="81"/>
    </location>
</feature>
<feature type="domain" description="VanZ-like" evidence="2">
    <location>
        <begin position="3"/>
        <end position="136"/>
    </location>
</feature>
<reference evidence="3" key="1">
    <citation type="submission" date="2020-10" db="EMBL/GenBank/DDBJ databases">
        <authorList>
            <person name="Gilroy R."/>
        </authorList>
    </citation>
    <scope>NUCLEOTIDE SEQUENCE</scope>
    <source>
        <strain evidence="3">ChiW17-6978</strain>
    </source>
</reference>
<dbReference type="AlphaFoldDB" id="A0A9D1KJ87"/>
<organism evidence="3 4">
    <name type="scientific">Candidatus Pelethenecus faecipullorum</name>
    <dbReference type="NCBI Taxonomy" id="2840900"/>
    <lineage>
        <taxon>Bacteria</taxon>
        <taxon>Bacillati</taxon>
        <taxon>Mycoplasmatota</taxon>
        <taxon>Mollicutes</taxon>
        <taxon>Candidatus Pelethenecus</taxon>
    </lineage>
</organism>
<dbReference type="InterPro" id="IPR016747">
    <property type="entry name" value="Phosphotransbutyrylase"/>
</dbReference>
<gene>
    <name evidence="3" type="ORF">IAD46_04805</name>
</gene>
<keyword evidence="1" id="KW-0812">Transmembrane</keyword>